<dbReference type="InterPro" id="IPR030395">
    <property type="entry name" value="GP_PDE_dom"/>
</dbReference>
<dbReference type="Proteomes" id="UP001519363">
    <property type="component" value="Unassembled WGS sequence"/>
</dbReference>
<feature type="domain" description="GP-PDE" evidence="1">
    <location>
        <begin position="10"/>
        <end position="247"/>
    </location>
</feature>
<proteinExistence type="predicted"/>
<dbReference type="Gene3D" id="3.20.20.190">
    <property type="entry name" value="Phosphatidylinositol (PI) phosphodiesterase"/>
    <property type="match status" value="1"/>
</dbReference>
<dbReference type="PROSITE" id="PS51704">
    <property type="entry name" value="GP_PDE"/>
    <property type="match status" value="1"/>
</dbReference>
<dbReference type="SUPFAM" id="SSF51695">
    <property type="entry name" value="PLC-like phosphodiesterases"/>
    <property type="match status" value="1"/>
</dbReference>
<dbReference type="EMBL" id="JAGIOO010000001">
    <property type="protein sequence ID" value="MBP2478701.1"/>
    <property type="molecule type" value="Genomic_DNA"/>
</dbReference>
<dbReference type="RefSeq" id="WP_086781785.1">
    <property type="nucleotide sequence ID" value="NZ_JAGIOO010000001.1"/>
</dbReference>
<dbReference type="InterPro" id="IPR017946">
    <property type="entry name" value="PLC-like_Pdiesterase_TIM-brl"/>
</dbReference>
<reference evidence="2 3" key="1">
    <citation type="submission" date="2021-03" db="EMBL/GenBank/DDBJ databases">
        <title>Sequencing the genomes of 1000 actinobacteria strains.</title>
        <authorList>
            <person name="Klenk H.-P."/>
        </authorList>
    </citation>
    <scope>NUCLEOTIDE SEQUENCE [LARGE SCALE GENOMIC DNA]</scope>
    <source>
        <strain evidence="2 3">DSM 44580</strain>
    </source>
</reference>
<gene>
    <name evidence="2" type="ORF">JOF53_007573</name>
</gene>
<organism evidence="2 3">
    <name type="scientific">Crossiella equi</name>
    <dbReference type="NCBI Taxonomy" id="130796"/>
    <lineage>
        <taxon>Bacteria</taxon>
        <taxon>Bacillati</taxon>
        <taxon>Actinomycetota</taxon>
        <taxon>Actinomycetes</taxon>
        <taxon>Pseudonocardiales</taxon>
        <taxon>Pseudonocardiaceae</taxon>
        <taxon>Crossiella</taxon>
    </lineage>
</organism>
<evidence type="ECO:0000313" key="2">
    <source>
        <dbReference type="EMBL" id="MBP2478701.1"/>
    </source>
</evidence>
<comment type="caution">
    <text evidence="2">The sequence shown here is derived from an EMBL/GenBank/DDBJ whole genome shotgun (WGS) entry which is preliminary data.</text>
</comment>
<name>A0ABS5AQI6_9PSEU</name>
<protein>
    <submittedName>
        <fullName evidence="2">Glycerophosphoryl diester phosphodiesterase</fullName>
    </submittedName>
</protein>
<accession>A0ABS5AQI6</accession>
<evidence type="ECO:0000313" key="3">
    <source>
        <dbReference type="Proteomes" id="UP001519363"/>
    </source>
</evidence>
<keyword evidence="3" id="KW-1185">Reference proteome</keyword>
<dbReference type="PANTHER" id="PTHR46211:SF1">
    <property type="entry name" value="GLYCEROPHOSPHODIESTER PHOSPHODIESTERASE, CYTOPLASMIC"/>
    <property type="match status" value="1"/>
</dbReference>
<dbReference type="Pfam" id="PF03009">
    <property type="entry name" value="GDPD"/>
    <property type="match status" value="1"/>
</dbReference>
<dbReference type="PANTHER" id="PTHR46211">
    <property type="entry name" value="GLYCEROPHOSPHORYL DIESTER PHOSPHODIESTERASE"/>
    <property type="match status" value="1"/>
</dbReference>
<evidence type="ECO:0000259" key="1">
    <source>
        <dbReference type="PROSITE" id="PS51704"/>
    </source>
</evidence>
<sequence length="247" mass="26486">MVVLPQWLTAVPIAHRGLHDNAAGVPENSLAAFEAAIRQGFPCELDVRLSADEQLVVIHDADLGRLTGTPGAVRQHTAAALGRVSLLGTGHGVPTLAEVLDLVDGRVPLLVETKHAHPLDGRGIERALLSRLSGYRGEVAVHSFDPVAVLRLRRLGARCPLGQISGLLRSADPVSRIIGRSMITNFLTRPDFVSYELDGLPCAAVACWRRRGCPVLAWPVCSAAQARRAHESADNIIFSGFVPDSEQ</sequence>